<dbReference type="InterPro" id="IPR052155">
    <property type="entry name" value="Biofilm_reg_signaling"/>
</dbReference>
<organism evidence="4 5">
    <name type="scientific">Rhizobium wenxiniae</name>
    <dbReference type="NCBI Taxonomy" id="1737357"/>
    <lineage>
        <taxon>Bacteria</taxon>
        <taxon>Pseudomonadati</taxon>
        <taxon>Pseudomonadota</taxon>
        <taxon>Alphaproteobacteria</taxon>
        <taxon>Hyphomicrobiales</taxon>
        <taxon>Rhizobiaceae</taxon>
        <taxon>Rhizobium/Agrobacterium group</taxon>
        <taxon>Rhizobium</taxon>
    </lineage>
</organism>
<dbReference type="Pfam" id="PF00990">
    <property type="entry name" value="GGDEF"/>
    <property type="match status" value="1"/>
</dbReference>
<feature type="transmembrane region" description="Helical" evidence="1">
    <location>
        <begin position="20"/>
        <end position="41"/>
    </location>
</feature>
<dbReference type="SUPFAM" id="SSF55073">
    <property type="entry name" value="Nucleotide cyclase"/>
    <property type="match status" value="1"/>
</dbReference>
<accession>A0A7W9YCV5</accession>
<dbReference type="CDD" id="cd01949">
    <property type="entry name" value="GGDEF"/>
    <property type="match status" value="1"/>
</dbReference>
<dbReference type="PROSITE" id="PS50883">
    <property type="entry name" value="EAL"/>
    <property type="match status" value="1"/>
</dbReference>
<gene>
    <name evidence="4" type="ORF">HNQ72_006143</name>
</gene>
<dbReference type="InterPro" id="IPR035919">
    <property type="entry name" value="EAL_sf"/>
</dbReference>
<evidence type="ECO:0000259" key="2">
    <source>
        <dbReference type="PROSITE" id="PS50883"/>
    </source>
</evidence>
<name>A0A7W9YCV5_9HYPH</name>
<dbReference type="Gene3D" id="3.20.20.450">
    <property type="entry name" value="EAL domain"/>
    <property type="match status" value="1"/>
</dbReference>
<dbReference type="NCBIfam" id="TIGR00254">
    <property type="entry name" value="GGDEF"/>
    <property type="match status" value="1"/>
</dbReference>
<dbReference type="SUPFAM" id="SSF141868">
    <property type="entry name" value="EAL domain-like"/>
    <property type="match status" value="1"/>
</dbReference>
<sequence>MYFILLVNTWGVAITHLNAAPAFLTIGVPSLMTLVCVLRVLRWWQGIGQTDTDPIRIIADLRRTNRLAWILAAVFATWGIALAPYGDNFMQSHVAFYMGITVIGCIFCLTHLVSAAMAVTLVVNVVFIAYFGLTGNYIFIAMAIDVGLVSMAMLMVLWVQYRDFTNLVVSREELKTKKNVLEKRELDLIEEQKQTQALSDENRKLANLDSLTGLANRRFFFAKLDEAICQPKEQLSPTHVGIIDLDGFKLVNDVYGHRFGDELLVQLASRLSFACRGEALIARVGGDEFAFLTQIEAQAAKKLAEKICNCCREPFSISNTIIQIGGSIGMARSDLCIDAESYLYEQADFALYQAEREVPGSVVIFSQAHYESLSRMTVIEQALRDGSIDNDITVYFQPIFDIHLNMVVAFEALARWTHPTLGIVSPAEFIPAAERLGSINHLSRLLLTMALREARTWPSNIRLSFNLSARDLTSSDNAMRLLAIIGSSGIEPHRLDLEITETALMTDLARAQATAQAFIAIGVGVSLDDFGTGYSSLTHLHLMPLTKIKIDRSFVTGIDGDLASAKIVKSLIRMAHDMDLECIVEGVENDTELATIHDLGGRFVQGYQISKPLNATDARKLAQFSAKHVQVPLSGSPV</sequence>
<evidence type="ECO:0000313" key="5">
    <source>
        <dbReference type="Proteomes" id="UP000547879"/>
    </source>
</evidence>
<dbReference type="InterPro" id="IPR043128">
    <property type="entry name" value="Rev_trsase/Diguanyl_cyclase"/>
</dbReference>
<evidence type="ECO:0000313" key="4">
    <source>
        <dbReference type="EMBL" id="MBB6166292.1"/>
    </source>
</evidence>
<feature type="transmembrane region" description="Helical" evidence="1">
    <location>
        <begin position="67"/>
        <end position="85"/>
    </location>
</feature>
<dbReference type="InterPro" id="IPR029787">
    <property type="entry name" value="Nucleotide_cyclase"/>
</dbReference>
<dbReference type="InterPro" id="IPR001633">
    <property type="entry name" value="EAL_dom"/>
</dbReference>
<dbReference type="Proteomes" id="UP000547879">
    <property type="component" value="Unassembled WGS sequence"/>
</dbReference>
<keyword evidence="1" id="KW-1133">Transmembrane helix</keyword>
<proteinExistence type="predicted"/>
<keyword evidence="5" id="KW-1185">Reference proteome</keyword>
<dbReference type="PROSITE" id="PS50887">
    <property type="entry name" value="GGDEF"/>
    <property type="match status" value="1"/>
</dbReference>
<feature type="transmembrane region" description="Helical" evidence="1">
    <location>
        <begin position="97"/>
        <end position="130"/>
    </location>
</feature>
<evidence type="ECO:0000259" key="3">
    <source>
        <dbReference type="PROSITE" id="PS50887"/>
    </source>
</evidence>
<dbReference type="Pfam" id="PF00563">
    <property type="entry name" value="EAL"/>
    <property type="match status" value="1"/>
</dbReference>
<keyword evidence="1" id="KW-0472">Membrane</keyword>
<dbReference type="SMART" id="SM00052">
    <property type="entry name" value="EAL"/>
    <property type="match status" value="1"/>
</dbReference>
<dbReference type="SMART" id="SM00267">
    <property type="entry name" value="GGDEF"/>
    <property type="match status" value="1"/>
</dbReference>
<dbReference type="CDD" id="cd01948">
    <property type="entry name" value="EAL"/>
    <property type="match status" value="1"/>
</dbReference>
<reference evidence="4 5" key="1">
    <citation type="submission" date="2020-08" db="EMBL/GenBank/DDBJ databases">
        <title>Genomic Encyclopedia of Type Strains, Phase IV (KMG-IV): sequencing the most valuable type-strain genomes for metagenomic binning, comparative biology and taxonomic classification.</title>
        <authorList>
            <person name="Goeker M."/>
        </authorList>
    </citation>
    <scope>NUCLEOTIDE SEQUENCE [LARGE SCALE GENOMIC DNA]</scope>
    <source>
        <strain evidence="4 5">DSM 100734</strain>
    </source>
</reference>
<dbReference type="EMBL" id="JACHEG010000017">
    <property type="protein sequence ID" value="MBB6166292.1"/>
    <property type="molecule type" value="Genomic_DNA"/>
</dbReference>
<keyword evidence="1" id="KW-0812">Transmembrane</keyword>
<dbReference type="Gene3D" id="3.30.70.270">
    <property type="match status" value="1"/>
</dbReference>
<evidence type="ECO:0000256" key="1">
    <source>
        <dbReference type="SAM" id="Phobius"/>
    </source>
</evidence>
<feature type="domain" description="EAL" evidence="2">
    <location>
        <begin position="376"/>
        <end position="626"/>
    </location>
</feature>
<dbReference type="PANTHER" id="PTHR44757:SF2">
    <property type="entry name" value="BIOFILM ARCHITECTURE MAINTENANCE PROTEIN MBAA"/>
    <property type="match status" value="1"/>
</dbReference>
<dbReference type="AlphaFoldDB" id="A0A7W9YCV5"/>
<protein>
    <submittedName>
        <fullName evidence="4">Diguanylate cyclase (GGDEF)-like protein</fullName>
    </submittedName>
</protein>
<feature type="domain" description="GGDEF" evidence="3">
    <location>
        <begin position="236"/>
        <end position="367"/>
    </location>
</feature>
<dbReference type="PANTHER" id="PTHR44757">
    <property type="entry name" value="DIGUANYLATE CYCLASE DGCP"/>
    <property type="match status" value="1"/>
</dbReference>
<comment type="caution">
    <text evidence="4">The sequence shown here is derived from an EMBL/GenBank/DDBJ whole genome shotgun (WGS) entry which is preliminary data.</text>
</comment>
<dbReference type="InterPro" id="IPR000160">
    <property type="entry name" value="GGDEF_dom"/>
</dbReference>